<evidence type="ECO:0000313" key="1">
    <source>
        <dbReference type="EMBL" id="KAH8515167.1"/>
    </source>
</evidence>
<proteinExistence type="predicted"/>
<protein>
    <submittedName>
        <fullName evidence="1">Uncharacterized protein</fullName>
    </submittedName>
</protein>
<accession>A0A8T2ZCL4</accession>
<sequence>MTHHWHNIVDKYGVQKGPLLLVSIQDPTETSRKMPFPHVSTNMYIVPRPYLQHQQLSSPRVKSKATILSTIPFLLPLVHESLVYGPSWYDQARCPCSFNYSLKQLGLLNPLTPKHPT</sequence>
<organism evidence="1 2">
    <name type="scientific">Populus deltoides</name>
    <name type="common">Eastern poplar</name>
    <name type="synonym">Eastern cottonwood</name>
    <dbReference type="NCBI Taxonomy" id="3696"/>
    <lineage>
        <taxon>Eukaryota</taxon>
        <taxon>Viridiplantae</taxon>
        <taxon>Streptophyta</taxon>
        <taxon>Embryophyta</taxon>
        <taxon>Tracheophyta</taxon>
        <taxon>Spermatophyta</taxon>
        <taxon>Magnoliopsida</taxon>
        <taxon>eudicotyledons</taxon>
        <taxon>Gunneridae</taxon>
        <taxon>Pentapetalae</taxon>
        <taxon>rosids</taxon>
        <taxon>fabids</taxon>
        <taxon>Malpighiales</taxon>
        <taxon>Salicaceae</taxon>
        <taxon>Saliceae</taxon>
        <taxon>Populus</taxon>
    </lineage>
</organism>
<reference evidence="1" key="1">
    <citation type="journal article" date="2021" name="J. Hered.">
        <title>Genome Assembly of Salicaceae Populus deltoides (Eastern Cottonwood) I-69 Based on Nanopore Sequencing and Hi-C Technologies.</title>
        <authorList>
            <person name="Bai S."/>
            <person name="Wu H."/>
            <person name="Zhang J."/>
            <person name="Pan Z."/>
            <person name="Zhao W."/>
            <person name="Li Z."/>
            <person name="Tong C."/>
        </authorList>
    </citation>
    <scope>NUCLEOTIDE SEQUENCE</scope>
    <source>
        <tissue evidence="1">Leaf</tissue>
    </source>
</reference>
<name>A0A8T2ZCL4_POPDE</name>
<dbReference type="Proteomes" id="UP000807159">
    <property type="component" value="Chromosome 2"/>
</dbReference>
<keyword evidence="2" id="KW-1185">Reference proteome</keyword>
<evidence type="ECO:0000313" key="2">
    <source>
        <dbReference type="Proteomes" id="UP000807159"/>
    </source>
</evidence>
<dbReference type="EMBL" id="JACEGQ020000002">
    <property type="protein sequence ID" value="KAH8515167.1"/>
    <property type="molecule type" value="Genomic_DNA"/>
</dbReference>
<gene>
    <name evidence="1" type="ORF">H0E87_003863</name>
</gene>
<dbReference type="AlphaFoldDB" id="A0A8T2ZCL4"/>
<comment type="caution">
    <text evidence="1">The sequence shown here is derived from an EMBL/GenBank/DDBJ whole genome shotgun (WGS) entry which is preliminary data.</text>
</comment>